<reference evidence="11 12" key="2">
    <citation type="submission" date="2006-07" db="EMBL/GenBank/DDBJ databases">
        <title>Sequencing of the draft genome and assembly of Chlorobium ferroxidans DSM 13031.</title>
        <authorList>
            <consortium name="US DOE Joint Genome Institute (JGI-PGF)"/>
            <person name="Copeland A."/>
            <person name="Lucas S."/>
            <person name="Lapidus A."/>
            <person name="Barry K."/>
            <person name="Glavina del Rio T."/>
            <person name="Dalin E."/>
            <person name="Tice H."/>
            <person name="Bruce D."/>
            <person name="Pitluck S."/>
            <person name="Richardson P."/>
        </authorList>
    </citation>
    <scope>NUCLEOTIDE SEQUENCE [LARGE SCALE GENOMIC DNA]</scope>
    <source>
        <strain evidence="11 12">DSM 13031</strain>
    </source>
</reference>
<dbReference type="InterPro" id="IPR037682">
    <property type="entry name" value="TonB_C"/>
</dbReference>
<sequence>MPTYAFILHRQVFFLVCNAQKILMPVLCSVLLFATVNAEQYNLHYYHANGSSLDCNPSFIGNKSLERKGLGSEGSSSSTDDEVPICVPSDKMPGFLDQKKPVYPEIARIEGITGKLFVNVLIGKDGRPEKVKVMKRIPPDCYVFDEVAIKSVMESTYSPAILNGRPIKVWMTVPIKFQFD</sequence>
<dbReference type="NCBIfam" id="TIGR01352">
    <property type="entry name" value="tonB_Cterm"/>
    <property type="match status" value="1"/>
</dbReference>
<keyword evidence="7" id="KW-0653">Protein transport</keyword>
<dbReference type="GO" id="GO:0098797">
    <property type="term" value="C:plasma membrane protein complex"/>
    <property type="evidence" value="ECO:0007669"/>
    <property type="project" value="TreeGrafter"/>
</dbReference>
<reference evidence="11 12" key="1">
    <citation type="submission" date="2006-07" db="EMBL/GenBank/DDBJ databases">
        <title>Annotation of the draft genome assembly of Chlorobium ferroxidans DSM 13031.</title>
        <authorList>
            <consortium name="US DOE Joint Genome Institute (JGI-ORNL)"/>
            <person name="Larimer F."/>
            <person name="Land M."/>
            <person name="Hauser L."/>
        </authorList>
    </citation>
    <scope>NUCLEOTIDE SEQUENCE [LARGE SCALE GENOMIC DNA]</scope>
    <source>
        <strain evidence="11 12">DSM 13031</strain>
    </source>
</reference>
<evidence type="ECO:0000313" key="12">
    <source>
        <dbReference type="Proteomes" id="UP000004162"/>
    </source>
</evidence>
<gene>
    <name evidence="11" type="ORF">CferDRAFT_1887</name>
</gene>
<dbReference type="GO" id="GO:0055085">
    <property type="term" value="P:transmembrane transport"/>
    <property type="evidence" value="ECO:0007669"/>
    <property type="project" value="InterPro"/>
</dbReference>
<dbReference type="GO" id="GO:0031992">
    <property type="term" value="F:energy transducer activity"/>
    <property type="evidence" value="ECO:0007669"/>
    <property type="project" value="TreeGrafter"/>
</dbReference>
<dbReference type="EMBL" id="AASE01000001">
    <property type="protein sequence ID" value="EAT59880.1"/>
    <property type="molecule type" value="Genomic_DNA"/>
</dbReference>
<accession>Q0YV16</accession>
<evidence type="ECO:0000256" key="2">
    <source>
        <dbReference type="ARBA" id="ARBA00006555"/>
    </source>
</evidence>
<dbReference type="Proteomes" id="UP000004162">
    <property type="component" value="Unassembled WGS sequence"/>
</dbReference>
<dbReference type="SUPFAM" id="SSF74653">
    <property type="entry name" value="TolA/TonB C-terminal domain"/>
    <property type="match status" value="1"/>
</dbReference>
<evidence type="ECO:0000256" key="4">
    <source>
        <dbReference type="ARBA" id="ARBA00022475"/>
    </source>
</evidence>
<dbReference type="AlphaFoldDB" id="Q0YV16"/>
<dbReference type="GO" id="GO:0015031">
    <property type="term" value="P:protein transport"/>
    <property type="evidence" value="ECO:0007669"/>
    <property type="project" value="UniProtKB-KW"/>
</dbReference>
<evidence type="ECO:0000256" key="1">
    <source>
        <dbReference type="ARBA" id="ARBA00004383"/>
    </source>
</evidence>
<evidence type="ECO:0000256" key="6">
    <source>
        <dbReference type="ARBA" id="ARBA00022692"/>
    </source>
</evidence>
<keyword evidence="12" id="KW-1185">Reference proteome</keyword>
<dbReference type="OrthoDB" id="649093at2"/>
<comment type="subcellular location">
    <subcellularLocation>
        <location evidence="1">Cell inner membrane</location>
        <topology evidence="1">Single-pass membrane protein</topology>
        <orientation evidence="1">Periplasmic side</orientation>
    </subcellularLocation>
</comment>
<evidence type="ECO:0000256" key="7">
    <source>
        <dbReference type="ARBA" id="ARBA00022927"/>
    </source>
</evidence>
<keyword evidence="3" id="KW-0813">Transport</keyword>
<evidence type="ECO:0000256" key="9">
    <source>
        <dbReference type="ARBA" id="ARBA00023136"/>
    </source>
</evidence>
<dbReference type="Gene3D" id="3.30.1150.10">
    <property type="match status" value="1"/>
</dbReference>
<dbReference type="PROSITE" id="PS52015">
    <property type="entry name" value="TONB_CTD"/>
    <property type="match status" value="1"/>
</dbReference>
<evidence type="ECO:0000259" key="10">
    <source>
        <dbReference type="PROSITE" id="PS52015"/>
    </source>
</evidence>
<keyword evidence="9" id="KW-0472">Membrane</keyword>
<dbReference type="PANTHER" id="PTHR33446">
    <property type="entry name" value="PROTEIN TONB-RELATED"/>
    <property type="match status" value="1"/>
</dbReference>
<keyword evidence="8" id="KW-1133">Transmembrane helix</keyword>
<organism evidence="11 12">
    <name type="scientific">Chlorobium ferrooxidans DSM 13031</name>
    <dbReference type="NCBI Taxonomy" id="377431"/>
    <lineage>
        <taxon>Bacteria</taxon>
        <taxon>Pseudomonadati</taxon>
        <taxon>Chlorobiota</taxon>
        <taxon>Chlorobiia</taxon>
        <taxon>Chlorobiales</taxon>
        <taxon>Chlorobiaceae</taxon>
        <taxon>Chlorobium/Pelodictyon group</taxon>
        <taxon>Chlorobium</taxon>
    </lineage>
</organism>
<evidence type="ECO:0000313" key="11">
    <source>
        <dbReference type="EMBL" id="EAT59880.1"/>
    </source>
</evidence>
<feature type="domain" description="TonB C-terminal" evidence="10">
    <location>
        <begin position="88"/>
        <end position="180"/>
    </location>
</feature>
<comment type="caution">
    <text evidence="11">The sequence shown here is derived from an EMBL/GenBank/DDBJ whole genome shotgun (WGS) entry which is preliminary data.</text>
</comment>
<dbReference type="PANTHER" id="PTHR33446:SF2">
    <property type="entry name" value="PROTEIN TONB"/>
    <property type="match status" value="1"/>
</dbReference>
<dbReference type="InterPro" id="IPR051045">
    <property type="entry name" value="TonB-dependent_transducer"/>
</dbReference>
<dbReference type="InterPro" id="IPR006260">
    <property type="entry name" value="TonB/TolA_C"/>
</dbReference>
<proteinExistence type="inferred from homology"/>
<evidence type="ECO:0000256" key="3">
    <source>
        <dbReference type="ARBA" id="ARBA00022448"/>
    </source>
</evidence>
<evidence type="ECO:0000256" key="8">
    <source>
        <dbReference type="ARBA" id="ARBA00022989"/>
    </source>
</evidence>
<keyword evidence="6" id="KW-0812">Transmembrane</keyword>
<keyword evidence="4" id="KW-1003">Cell membrane</keyword>
<comment type="similarity">
    <text evidence="2">Belongs to the TonB family.</text>
</comment>
<name>Q0YV16_9CHLB</name>
<keyword evidence="5" id="KW-0997">Cell inner membrane</keyword>
<protein>
    <submittedName>
        <fullName evidence="11">TonB-like</fullName>
    </submittedName>
</protein>
<evidence type="ECO:0000256" key="5">
    <source>
        <dbReference type="ARBA" id="ARBA00022519"/>
    </source>
</evidence>
<dbReference type="RefSeq" id="WP_006365148.1">
    <property type="nucleotide sequence ID" value="NZ_AASE01000001.1"/>
</dbReference>
<dbReference type="Pfam" id="PF03544">
    <property type="entry name" value="TonB_C"/>
    <property type="match status" value="1"/>
</dbReference>